<feature type="transmembrane region" description="Helical" evidence="1">
    <location>
        <begin position="6"/>
        <end position="28"/>
    </location>
</feature>
<protein>
    <submittedName>
        <fullName evidence="3">MlaD family protein</fullName>
    </submittedName>
</protein>
<dbReference type="PANTHER" id="PTHR36698:SF2">
    <property type="entry name" value="MCE_MLAD DOMAIN-CONTAINING PROTEIN"/>
    <property type="match status" value="1"/>
</dbReference>
<comment type="caution">
    <text evidence="3">The sequence shown here is derived from an EMBL/GenBank/DDBJ whole genome shotgun (WGS) entry which is preliminary data.</text>
</comment>
<organism evidence="3 4">
    <name type="scientific">Thauera sinica</name>
    <dbReference type="NCBI Taxonomy" id="2665146"/>
    <lineage>
        <taxon>Bacteria</taxon>
        <taxon>Pseudomonadati</taxon>
        <taxon>Pseudomonadota</taxon>
        <taxon>Betaproteobacteria</taxon>
        <taxon>Rhodocyclales</taxon>
        <taxon>Zoogloeaceae</taxon>
        <taxon>Thauera</taxon>
    </lineage>
</organism>
<dbReference type="RefSeq" id="WP_096451193.1">
    <property type="nucleotide sequence ID" value="NZ_JBHSOG010000016.1"/>
</dbReference>
<evidence type="ECO:0000259" key="2">
    <source>
        <dbReference type="Pfam" id="PF02470"/>
    </source>
</evidence>
<keyword evidence="1" id="KW-0812">Transmembrane</keyword>
<keyword evidence="1" id="KW-1133">Transmembrane helix</keyword>
<dbReference type="Pfam" id="PF02470">
    <property type="entry name" value="MlaD"/>
    <property type="match status" value="1"/>
</dbReference>
<dbReference type="PANTHER" id="PTHR36698">
    <property type="entry name" value="BLL5892 PROTEIN"/>
    <property type="match status" value="1"/>
</dbReference>
<evidence type="ECO:0000256" key="1">
    <source>
        <dbReference type="SAM" id="Phobius"/>
    </source>
</evidence>
<feature type="domain" description="Mce/MlaD" evidence="2">
    <location>
        <begin position="40"/>
        <end position="116"/>
    </location>
</feature>
<proteinExistence type="predicted"/>
<gene>
    <name evidence="3" type="ORF">ACFPTN_05535</name>
</gene>
<sequence length="313" mass="33772">METRAHHVLIGLFTLLVVGAALLFALWLGKTDSDKQYDVYDIVFEEAVSGLSRGGTVEFNGIKIGEVTSLRLDPQDPRRVVARVRVDSEAPIRSDTLARLASAGITGISMIRLSSGKDPASTPLHPTSGEIPVIVASPSPLSRLLADGEDVILNVNELLIQARALFSKDNVDSIGRTLQHFEQATGSFAAQREEIAAALRQLTLAGEQANKAMGEAERMMAATNRMIDGPGVQALEGAQRSLAAFEHAMQTVDRLVGDNRNQLDSGMRGLAEVGPALAELRGTLASLRNITRQLEDRPADYLLGREPTKEFQP</sequence>
<dbReference type="InterPro" id="IPR003399">
    <property type="entry name" value="Mce/MlaD"/>
</dbReference>
<dbReference type="Proteomes" id="UP001595974">
    <property type="component" value="Unassembled WGS sequence"/>
</dbReference>
<keyword evidence="4" id="KW-1185">Reference proteome</keyword>
<evidence type="ECO:0000313" key="4">
    <source>
        <dbReference type="Proteomes" id="UP001595974"/>
    </source>
</evidence>
<evidence type="ECO:0000313" key="3">
    <source>
        <dbReference type="EMBL" id="MFC5768827.1"/>
    </source>
</evidence>
<keyword evidence="1" id="KW-0472">Membrane</keyword>
<accession>A0ABW1ANG0</accession>
<name>A0ABW1ANG0_9RHOO</name>
<reference evidence="4" key="1">
    <citation type="journal article" date="2019" name="Int. J. Syst. Evol. Microbiol.">
        <title>The Global Catalogue of Microorganisms (GCM) 10K type strain sequencing project: providing services to taxonomists for standard genome sequencing and annotation.</title>
        <authorList>
            <consortium name="The Broad Institute Genomics Platform"/>
            <consortium name="The Broad Institute Genome Sequencing Center for Infectious Disease"/>
            <person name="Wu L."/>
            <person name="Ma J."/>
        </authorList>
    </citation>
    <scope>NUCLEOTIDE SEQUENCE [LARGE SCALE GENOMIC DNA]</scope>
    <source>
        <strain evidence="4">SHR3</strain>
    </source>
</reference>
<dbReference type="EMBL" id="JBHSOG010000016">
    <property type="protein sequence ID" value="MFC5768827.1"/>
    <property type="molecule type" value="Genomic_DNA"/>
</dbReference>